<dbReference type="PROSITE" id="PS51294">
    <property type="entry name" value="HTH_MYB"/>
    <property type="match status" value="2"/>
</dbReference>
<proteinExistence type="predicted"/>
<dbReference type="SUPFAM" id="SSF46689">
    <property type="entry name" value="Homeodomain-like"/>
    <property type="match status" value="1"/>
</dbReference>
<accession>A0ABR2KWG7</accession>
<evidence type="ECO:0000313" key="4">
    <source>
        <dbReference type="EMBL" id="KAK8895096.1"/>
    </source>
</evidence>
<dbReference type="CDD" id="cd00167">
    <property type="entry name" value="SANT"/>
    <property type="match status" value="2"/>
</dbReference>
<dbReference type="PANTHER" id="PTHR45614">
    <property type="entry name" value="MYB PROTEIN-RELATED"/>
    <property type="match status" value="1"/>
</dbReference>
<dbReference type="PANTHER" id="PTHR45614:SF253">
    <property type="entry name" value="CHROMOSOME UNDETERMINED SCAFFOLD_38, WHOLE GENOME SHOTGUN SEQUENCE"/>
    <property type="match status" value="1"/>
</dbReference>
<evidence type="ECO:0008006" key="6">
    <source>
        <dbReference type="Google" id="ProtNLM"/>
    </source>
</evidence>
<dbReference type="Gene3D" id="1.10.10.60">
    <property type="entry name" value="Homeodomain-like"/>
    <property type="match status" value="2"/>
</dbReference>
<dbReference type="EMBL" id="JAPFFF010000003">
    <property type="protein sequence ID" value="KAK8895096.1"/>
    <property type="molecule type" value="Genomic_DNA"/>
</dbReference>
<evidence type="ECO:0000259" key="3">
    <source>
        <dbReference type="PROSITE" id="PS51294"/>
    </source>
</evidence>
<evidence type="ECO:0000259" key="2">
    <source>
        <dbReference type="PROSITE" id="PS50090"/>
    </source>
</evidence>
<protein>
    <recommendedName>
        <fullName evidence="6">Myb-like DNA-binding domain containing protein</fullName>
    </recommendedName>
</protein>
<dbReference type="PROSITE" id="PS50090">
    <property type="entry name" value="MYB_LIKE"/>
    <property type="match status" value="2"/>
</dbReference>
<reference evidence="4 5" key="1">
    <citation type="submission" date="2024-04" db="EMBL/GenBank/DDBJ databases">
        <title>Tritrichomonas musculus Genome.</title>
        <authorList>
            <person name="Alves-Ferreira E."/>
            <person name="Grigg M."/>
            <person name="Lorenzi H."/>
            <person name="Galac M."/>
        </authorList>
    </citation>
    <scope>NUCLEOTIDE SEQUENCE [LARGE SCALE GENOMIC DNA]</scope>
    <source>
        <strain evidence="4 5">EAF2021</strain>
    </source>
</reference>
<feature type="compositionally biased region" description="Low complexity" evidence="1">
    <location>
        <begin position="133"/>
        <end position="144"/>
    </location>
</feature>
<dbReference type="InterPro" id="IPR009057">
    <property type="entry name" value="Homeodomain-like_sf"/>
</dbReference>
<dbReference type="InterPro" id="IPR017930">
    <property type="entry name" value="Myb_dom"/>
</dbReference>
<dbReference type="InterPro" id="IPR050560">
    <property type="entry name" value="MYB_TF"/>
</dbReference>
<comment type="caution">
    <text evidence="4">The sequence shown here is derived from an EMBL/GenBank/DDBJ whole genome shotgun (WGS) entry which is preliminary data.</text>
</comment>
<dbReference type="SMART" id="SM00717">
    <property type="entry name" value="SANT"/>
    <property type="match status" value="2"/>
</dbReference>
<name>A0ABR2KWG7_9EUKA</name>
<evidence type="ECO:0000313" key="5">
    <source>
        <dbReference type="Proteomes" id="UP001470230"/>
    </source>
</evidence>
<feature type="domain" description="HTH myb-type" evidence="3">
    <location>
        <begin position="25"/>
        <end position="79"/>
    </location>
</feature>
<dbReference type="InterPro" id="IPR001005">
    <property type="entry name" value="SANT/Myb"/>
</dbReference>
<feature type="domain" description="Myb-like" evidence="2">
    <location>
        <begin position="76"/>
        <end position="126"/>
    </location>
</feature>
<dbReference type="Proteomes" id="UP001470230">
    <property type="component" value="Unassembled WGS sequence"/>
</dbReference>
<keyword evidence="5" id="KW-1185">Reference proteome</keyword>
<evidence type="ECO:0000256" key="1">
    <source>
        <dbReference type="SAM" id="MobiDB-lite"/>
    </source>
</evidence>
<organism evidence="4 5">
    <name type="scientific">Tritrichomonas musculus</name>
    <dbReference type="NCBI Taxonomy" id="1915356"/>
    <lineage>
        <taxon>Eukaryota</taxon>
        <taxon>Metamonada</taxon>
        <taxon>Parabasalia</taxon>
        <taxon>Tritrichomonadida</taxon>
        <taxon>Tritrichomonadidae</taxon>
        <taxon>Tritrichomonas</taxon>
    </lineage>
</organism>
<feature type="domain" description="HTH myb-type" evidence="3">
    <location>
        <begin position="80"/>
        <end position="130"/>
    </location>
</feature>
<dbReference type="Pfam" id="PF13921">
    <property type="entry name" value="Myb_DNA-bind_6"/>
    <property type="match status" value="1"/>
</dbReference>
<gene>
    <name evidence="4" type="ORF">M9Y10_023538</name>
</gene>
<feature type="region of interest" description="Disordered" evidence="1">
    <location>
        <begin position="129"/>
        <end position="152"/>
    </location>
</feature>
<feature type="domain" description="Myb-like" evidence="2">
    <location>
        <begin position="24"/>
        <end position="75"/>
    </location>
</feature>
<sequence length="253" mass="30039">MIFYPSNNSLSNNHNYLSSNTNQVQKKIRLPFKQEEDDLLRKLVEEYGDKDWALIASHINGRTVRQCRERWQNNLSSSVVKTKWTKDEDRLLKLKYQEFGPKWKLLEEFFPGRTSYNIRNRWNGLTRTKKKSQNISKINKSPSSHQGKSKSITKNKMLLNATDNNTYNYFNEKRSFSNQKLVYPIIYSNNSNEPENTNEELNKEKATNVNNQEESIQSIDNTSHDDFFSDLMMEPFFSYDRNFFFDNENLSCF</sequence>